<dbReference type="EMBL" id="JANYMP010000020">
    <property type="protein sequence ID" value="MCS7481817.1"/>
    <property type="molecule type" value="Genomic_DNA"/>
</dbReference>
<keyword evidence="3" id="KW-0067">ATP-binding</keyword>
<dbReference type="Gene3D" id="3.30.565.10">
    <property type="entry name" value="Histidine kinase-like ATPase, C-terminal domain"/>
    <property type="match status" value="1"/>
</dbReference>
<dbReference type="InterPro" id="IPR036513">
    <property type="entry name" value="STAS_dom_sf"/>
</dbReference>
<dbReference type="Pfam" id="PF13581">
    <property type="entry name" value="HATPase_c_2"/>
    <property type="match status" value="1"/>
</dbReference>
<dbReference type="CDD" id="cd16936">
    <property type="entry name" value="HATPase_RsbW-like"/>
    <property type="match status" value="1"/>
</dbReference>
<accession>A0A9X3AHP5</accession>
<evidence type="ECO:0000313" key="3">
    <source>
        <dbReference type="EMBL" id="MCS7481817.1"/>
    </source>
</evidence>
<name>A0A9X3AHP5_9PSEU</name>
<keyword evidence="1" id="KW-0418">Kinase</keyword>
<sequence>MSALPPAESSGTHVERFTLDFRTHSTSLAEMRRSFDSWLVSAGVDDDVAYDLLLAVNEAVSNSVEHAYPPGADGRVLISAHLKADGTLCAVVSDDGRWRVPPAALSGRGRGLLLMRENVDQVVVDRTSRGTTVSLCRSPRTRRSEALDDRQDGHEVLVEERDTGVLVTVRGDVPAGTGAALRRSLLTAARGGAVPVVVDLGDLGDETAGAVHAVFAVADAASAAGNRVVVLARPDTPAWDALTASGVPHVADVVSPIG</sequence>
<keyword evidence="1" id="KW-0723">Serine/threonine-protein kinase</keyword>
<evidence type="ECO:0000259" key="2">
    <source>
        <dbReference type="Pfam" id="PF13581"/>
    </source>
</evidence>
<organism evidence="3 4">
    <name type="scientific">Umezawaea endophytica</name>
    <dbReference type="NCBI Taxonomy" id="1654476"/>
    <lineage>
        <taxon>Bacteria</taxon>
        <taxon>Bacillati</taxon>
        <taxon>Actinomycetota</taxon>
        <taxon>Actinomycetes</taxon>
        <taxon>Pseudonocardiales</taxon>
        <taxon>Pseudonocardiaceae</taxon>
        <taxon>Umezawaea</taxon>
    </lineage>
</organism>
<proteinExistence type="predicted"/>
<dbReference type="GO" id="GO:0005524">
    <property type="term" value="F:ATP binding"/>
    <property type="evidence" value="ECO:0007669"/>
    <property type="project" value="UniProtKB-KW"/>
</dbReference>
<keyword evidence="4" id="KW-1185">Reference proteome</keyword>
<evidence type="ECO:0000313" key="4">
    <source>
        <dbReference type="Proteomes" id="UP001141259"/>
    </source>
</evidence>
<protein>
    <submittedName>
        <fullName evidence="3">ATP-binding protein</fullName>
    </submittedName>
</protein>
<dbReference type="PANTHER" id="PTHR35526">
    <property type="entry name" value="ANTI-SIGMA-F FACTOR RSBW-RELATED"/>
    <property type="match status" value="1"/>
</dbReference>
<evidence type="ECO:0000256" key="1">
    <source>
        <dbReference type="ARBA" id="ARBA00022527"/>
    </source>
</evidence>
<gene>
    <name evidence="3" type="ORF">NZH93_33585</name>
</gene>
<comment type="caution">
    <text evidence="3">The sequence shown here is derived from an EMBL/GenBank/DDBJ whole genome shotgun (WGS) entry which is preliminary data.</text>
</comment>
<dbReference type="InterPro" id="IPR050267">
    <property type="entry name" value="Anti-sigma-factor_SerPK"/>
</dbReference>
<dbReference type="InterPro" id="IPR036890">
    <property type="entry name" value="HATPase_C_sf"/>
</dbReference>
<feature type="domain" description="Histidine kinase/HSP90-like ATPase" evidence="2">
    <location>
        <begin position="25"/>
        <end position="136"/>
    </location>
</feature>
<dbReference type="Proteomes" id="UP001141259">
    <property type="component" value="Unassembled WGS sequence"/>
</dbReference>
<dbReference type="SUPFAM" id="SSF55874">
    <property type="entry name" value="ATPase domain of HSP90 chaperone/DNA topoisomerase II/histidine kinase"/>
    <property type="match status" value="1"/>
</dbReference>
<keyword evidence="3" id="KW-0547">Nucleotide-binding</keyword>
<reference evidence="3" key="1">
    <citation type="submission" date="2022-08" db="EMBL/GenBank/DDBJ databases">
        <authorList>
            <person name="Tistechok S."/>
            <person name="Samborskyy M."/>
            <person name="Roman I."/>
        </authorList>
    </citation>
    <scope>NUCLEOTIDE SEQUENCE</scope>
    <source>
        <strain evidence="3">DSM 103496</strain>
    </source>
</reference>
<keyword evidence="1" id="KW-0808">Transferase</keyword>
<dbReference type="GO" id="GO:0004674">
    <property type="term" value="F:protein serine/threonine kinase activity"/>
    <property type="evidence" value="ECO:0007669"/>
    <property type="project" value="UniProtKB-KW"/>
</dbReference>
<dbReference type="Gene3D" id="3.30.750.24">
    <property type="entry name" value="STAS domain"/>
    <property type="match status" value="1"/>
</dbReference>
<dbReference type="AlphaFoldDB" id="A0A9X3AHP5"/>
<dbReference type="RefSeq" id="WP_259627302.1">
    <property type="nucleotide sequence ID" value="NZ_JANYMP010000020.1"/>
</dbReference>
<dbReference type="InterPro" id="IPR003594">
    <property type="entry name" value="HATPase_dom"/>
</dbReference>
<dbReference type="PANTHER" id="PTHR35526:SF3">
    <property type="entry name" value="ANTI-SIGMA-F FACTOR RSBW"/>
    <property type="match status" value="1"/>
</dbReference>